<organism evidence="5">
    <name type="scientific">Wuchereria bancrofti</name>
    <dbReference type="NCBI Taxonomy" id="6293"/>
    <lineage>
        <taxon>Eukaryota</taxon>
        <taxon>Metazoa</taxon>
        <taxon>Ecdysozoa</taxon>
        <taxon>Nematoda</taxon>
        <taxon>Chromadorea</taxon>
        <taxon>Rhabditida</taxon>
        <taxon>Spirurina</taxon>
        <taxon>Spiruromorpha</taxon>
        <taxon>Filarioidea</taxon>
        <taxon>Onchocercidae</taxon>
        <taxon>Wuchereria</taxon>
    </lineage>
</organism>
<dbReference type="PANTHER" id="PTHR43804:SF7">
    <property type="entry name" value="LD18447P"/>
    <property type="match status" value="1"/>
</dbReference>
<dbReference type="SMART" id="SM00937">
    <property type="entry name" value="PCRF"/>
    <property type="match status" value="1"/>
</dbReference>
<dbReference type="GO" id="GO:0005737">
    <property type="term" value="C:cytoplasm"/>
    <property type="evidence" value="ECO:0007669"/>
    <property type="project" value="UniProtKB-ARBA"/>
</dbReference>
<keyword evidence="3" id="KW-0648">Protein biosynthesis</keyword>
<dbReference type="Pfam" id="PF03462">
    <property type="entry name" value="PCRF"/>
    <property type="match status" value="1"/>
</dbReference>
<dbReference type="GO" id="GO:0003747">
    <property type="term" value="F:translation release factor activity"/>
    <property type="evidence" value="ECO:0007669"/>
    <property type="project" value="InterPro"/>
</dbReference>
<accession>A0A1I8EAS3</accession>
<dbReference type="InterPro" id="IPR005139">
    <property type="entry name" value="PCRF"/>
</dbReference>
<dbReference type="Gene3D" id="3.30.70.1660">
    <property type="match status" value="1"/>
</dbReference>
<dbReference type="STRING" id="6293.A0A1I8EAS3"/>
<dbReference type="PROSITE" id="PS00745">
    <property type="entry name" value="RF_PROK_I"/>
    <property type="match status" value="1"/>
</dbReference>
<proteinExistence type="inferred from homology"/>
<dbReference type="Gene3D" id="3.30.160.20">
    <property type="match status" value="1"/>
</dbReference>
<evidence type="ECO:0000259" key="4">
    <source>
        <dbReference type="PROSITE" id="PS00745"/>
    </source>
</evidence>
<evidence type="ECO:0000313" key="5">
    <source>
        <dbReference type="WBParaSite" id="maker-PairedContig_115-snap-gene-0.30-mRNA-1"/>
    </source>
</evidence>
<dbReference type="AlphaFoldDB" id="A0A1I8EAS3"/>
<protein>
    <submittedName>
        <fullName evidence="5">RF_PROK_I domain-containing protein</fullName>
    </submittedName>
</protein>
<feature type="domain" description="Prokaryotic-type class I peptide chain release factors" evidence="4">
    <location>
        <begin position="247"/>
        <end position="263"/>
    </location>
</feature>
<dbReference type="InterPro" id="IPR045853">
    <property type="entry name" value="Pep_chain_release_fac_I_sf"/>
</dbReference>
<evidence type="ECO:0000256" key="3">
    <source>
        <dbReference type="ARBA" id="ARBA00022917"/>
    </source>
</evidence>
<comment type="similarity">
    <text evidence="1">Belongs to the prokaryotic/mitochondrial release factor family.</text>
</comment>
<dbReference type="WBParaSite" id="maker-PairedContig_115-snap-gene-0.30-mRNA-1">
    <property type="protein sequence ID" value="maker-PairedContig_115-snap-gene-0.30-mRNA-1"/>
    <property type="gene ID" value="maker-PairedContig_115-snap-gene-0.30"/>
</dbReference>
<name>A0A1I8EAS3_WUCBA</name>
<evidence type="ECO:0000256" key="2">
    <source>
        <dbReference type="ARBA" id="ARBA00022481"/>
    </source>
</evidence>
<dbReference type="SUPFAM" id="SSF75620">
    <property type="entry name" value="Release factor"/>
    <property type="match status" value="1"/>
</dbReference>
<keyword evidence="2" id="KW-0488">Methylation</keyword>
<reference evidence="5" key="1">
    <citation type="submission" date="2016-11" db="UniProtKB">
        <authorList>
            <consortium name="WormBaseParasite"/>
        </authorList>
    </citation>
    <scope>IDENTIFICATION</scope>
    <source>
        <strain evidence="5">pt0022</strain>
    </source>
</reference>
<dbReference type="PANTHER" id="PTHR43804">
    <property type="entry name" value="LD18447P"/>
    <property type="match status" value="1"/>
</dbReference>
<evidence type="ECO:0000256" key="1">
    <source>
        <dbReference type="ARBA" id="ARBA00010835"/>
    </source>
</evidence>
<dbReference type="InterPro" id="IPR050057">
    <property type="entry name" value="Prokaryotic/Mito_RF"/>
</dbReference>
<dbReference type="InterPro" id="IPR000352">
    <property type="entry name" value="Pep_chain_release_fac_I"/>
</dbReference>
<dbReference type="Pfam" id="PF00472">
    <property type="entry name" value="RF-1"/>
    <property type="match status" value="1"/>
</dbReference>
<sequence>MSILKLSYMLWIHRRFLSRCADLLRTETARIYFEVISSKLKALKRNGNDESRINNSASVTHLETVTTLAHKFYDKLEMLTQLDMLLKEGNDPEIQEIAKLDSEQLMEELDSVVNKLTDAIIPVTEYDLLNNCQLEITPGVGGVEASLFASELVQMYHNYAQFMKWKWTPYQMDASPSGGIRSAVVFVRGIGVFRTLRYEAGVHRVQRFPVTDKTRMHTSTSVVAVLPEPEKIEACVTPADVKVETMRASGPGGQNVNQRSTAVRLTHRETGVTVHCTDERTQYSNMEIAYKRLAAILLQRKLDETQKQYSSSRKLQIGTKARAEKVRTYNFKDDQVTDHRLGRAWQGVANVMKGNSVLNQIIQSLDGLSKAHYLKEVLNAGDCTAKHASSNV</sequence>